<dbReference type="Pfam" id="PF00590">
    <property type="entry name" value="TP_methylase"/>
    <property type="match status" value="1"/>
</dbReference>
<evidence type="ECO:0000256" key="1">
    <source>
        <dbReference type="ARBA" id="ARBA00005879"/>
    </source>
</evidence>
<proteinExistence type="inferred from homology"/>
<evidence type="ECO:0000256" key="3">
    <source>
        <dbReference type="ARBA" id="ARBA00018323"/>
    </source>
</evidence>
<evidence type="ECO:0000256" key="6">
    <source>
        <dbReference type="ARBA" id="ARBA00022691"/>
    </source>
</evidence>
<dbReference type="InterPro" id="IPR006366">
    <property type="entry name" value="CobA/CysG_C"/>
</dbReference>
<evidence type="ECO:0000256" key="4">
    <source>
        <dbReference type="ARBA" id="ARBA00022603"/>
    </source>
</evidence>
<dbReference type="CDD" id="cd11642">
    <property type="entry name" value="SUMT"/>
    <property type="match status" value="1"/>
</dbReference>
<evidence type="ECO:0000256" key="8">
    <source>
        <dbReference type="ARBA" id="ARBA00079776"/>
    </source>
</evidence>
<sequence length="255" mass="27837">MEKGTVYLVGAGPGDIKLITVYGLECIKRADVIAYDRLINKELLNYAKEDAELIYVGKLPGRHALIQEEIHELLVEKALTGKNVTRLKGGDPCVFGRVGEEAEVLAEHGIRFEIVPGVTSGIAAPAYAGIPVTHRDYATSFTIVTGHGKKERGMDGIHWRALAQGSDTIAFYMGVSNLPHICRELITHGKSPATPVAVIQWGTTARQHCVTAELSTIEEKVRQAQISHPAIILVGEVVRLREKIQWFLEDGAAVL</sequence>
<dbReference type="EMBL" id="QWVT01000013">
    <property type="protein sequence ID" value="RID86316.1"/>
    <property type="molecule type" value="Genomic_DNA"/>
</dbReference>
<evidence type="ECO:0000256" key="2">
    <source>
        <dbReference type="ARBA" id="ARBA00012162"/>
    </source>
</evidence>
<dbReference type="PANTHER" id="PTHR45790">
    <property type="entry name" value="SIROHEME SYNTHASE-RELATED"/>
    <property type="match status" value="1"/>
</dbReference>
<keyword evidence="7" id="KW-0627">Porphyrin biosynthesis</keyword>
<evidence type="ECO:0000259" key="10">
    <source>
        <dbReference type="Pfam" id="PF00590"/>
    </source>
</evidence>
<dbReference type="InterPro" id="IPR003043">
    <property type="entry name" value="Uropor_MeTrfase_CS"/>
</dbReference>
<dbReference type="NCBIfam" id="NF004790">
    <property type="entry name" value="PRK06136.1"/>
    <property type="match status" value="1"/>
</dbReference>
<keyword evidence="5 9" id="KW-0808">Transferase</keyword>
<reference evidence="11 12" key="1">
    <citation type="submission" date="2018-08" db="EMBL/GenBank/DDBJ databases">
        <title>Bacillus jemisoniae sp. nov., Bacillus chryseoplanitiae sp. nov., Bacillus resnikiae sp. nov., and Bacillus frankliniae sp. nov., isolated from Viking spacecraft and associated surfaces.</title>
        <authorList>
            <person name="Seuylemezian A."/>
            <person name="Vaishampayan P."/>
        </authorList>
    </citation>
    <scope>NUCLEOTIDE SEQUENCE [LARGE SCALE GENOMIC DNA]</scope>
    <source>
        <strain evidence="11 12">JJ-247</strain>
    </source>
</reference>
<dbReference type="NCBIfam" id="TIGR01469">
    <property type="entry name" value="cobA_cysG_Cterm"/>
    <property type="match status" value="1"/>
</dbReference>
<dbReference type="InterPro" id="IPR014777">
    <property type="entry name" value="4pyrrole_Mease_sub1"/>
</dbReference>
<evidence type="ECO:0000256" key="7">
    <source>
        <dbReference type="ARBA" id="ARBA00023244"/>
    </source>
</evidence>
<dbReference type="FunFam" id="3.30.950.10:FF:000001">
    <property type="entry name" value="Siroheme synthase"/>
    <property type="match status" value="1"/>
</dbReference>
<dbReference type="PROSITE" id="PS00840">
    <property type="entry name" value="SUMT_2"/>
    <property type="match status" value="1"/>
</dbReference>
<dbReference type="FunFam" id="3.40.1010.10:FF:000001">
    <property type="entry name" value="Siroheme synthase"/>
    <property type="match status" value="1"/>
</dbReference>
<keyword evidence="4 9" id="KW-0489">Methyltransferase</keyword>
<dbReference type="SUPFAM" id="SSF53790">
    <property type="entry name" value="Tetrapyrrole methylase"/>
    <property type="match status" value="1"/>
</dbReference>
<comment type="similarity">
    <text evidence="1 9">Belongs to the precorrin methyltransferase family.</text>
</comment>
<dbReference type="GO" id="GO:0004851">
    <property type="term" value="F:uroporphyrin-III C-methyltransferase activity"/>
    <property type="evidence" value="ECO:0007669"/>
    <property type="project" value="UniProtKB-EC"/>
</dbReference>
<accession>A0A398BFF0</accession>
<dbReference type="GO" id="GO:0032259">
    <property type="term" value="P:methylation"/>
    <property type="evidence" value="ECO:0007669"/>
    <property type="project" value="UniProtKB-KW"/>
</dbReference>
<dbReference type="InterPro" id="IPR050161">
    <property type="entry name" value="Siro_Cobalamin_biosynth"/>
</dbReference>
<evidence type="ECO:0000313" key="11">
    <source>
        <dbReference type="EMBL" id="RID86316.1"/>
    </source>
</evidence>
<dbReference type="InterPro" id="IPR000878">
    <property type="entry name" value="4pyrrol_Mease"/>
</dbReference>
<dbReference type="RefSeq" id="WP_119112222.1">
    <property type="nucleotide sequence ID" value="NZ_CBCSEO010000004.1"/>
</dbReference>
<dbReference type="Proteomes" id="UP000265816">
    <property type="component" value="Unassembled WGS sequence"/>
</dbReference>
<organism evidence="11 12">
    <name type="scientific">Mesobacillus zeae</name>
    <dbReference type="NCBI Taxonomy" id="1917180"/>
    <lineage>
        <taxon>Bacteria</taxon>
        <taxon>Bacillati</taxon>
        <taxon>Bacillota</taxon>
        <taxon>Bacilli</taxon>
        <taxon>Bacillales</taxon>
        <taxon>Bacillaceae</taxon>
        <taxon>Mesobacillus</taxon>
    </lineage>
</organism>
<keyword evidence="6" id="KW-0949">S-adenosyl-L-methionine</keyword>
<dbReference type="GO" id="GO:0019354">
    <property type="term" value="P:siroheme biosynthetic process"/>
    <property type="evidence" value="ECO:0007669"/>
    <property type="project" value="InterPro"/>
</dbReference>
<comment type="caution">
    <text evidence="11">The sequence shown here is derived from an EMBL/GenBank/DDBJ whole genome shotgun (WGS) entry which is preliminary data.</text>
</comment>
<evidence type="ECO:0000313" key="12">
    <source>
        <dbReference type="Proteomes" id="UP000265816"/>
    </source>
</evidence>
<name>A0A398BFF0_9BACI</name>
<feature type="domain" description="Tetrapyrrole methylase" evidence="10">
    <location>
        <begin position="5"/>
        <end position="217"/>
    </location>
</feature>
<dbReference type="PANTHER" id="PTHR45790:SF3">
    <property type="entry name" value="S-ADENOSYL-L-METHIONINE-DEPENDENT UROPORPHYRINOGEN III METHYLTRANSFERASE, CHLOROPLASTIC"/>
    <property type="match status" value="1"/>
</dbReference>
<evidence type="ECO:0000256" key="5">
    <source>
        <dbReference type="ARBA" id="ARBA00022679"/>
    </source>
</evidence>
<protein>
    <recommendedName>
        <fullName evidence="3">Uroporphyrinogen-III C-methyltransferase</fullName>
        <ecNumber evidence="2">2.1.1.107</ecNumber>
    </recommendedName>
    <alternativeName>
        <fullName evidence="8">Uroporphyrinogen III methylase</fullName>
    </alternativeName>
</protein>
<gene>
    <name evidence="11" type="primary">cobA</name>
    <name evidence="11" type="ORF">D1970_07260</name>
</gene>
<evidence type="ECO:0000256" key="9">
    <source>
        <dbReference type="RuleBase" id="RU003960"/>
    </source>
</evidence>
<dbReference type="AlphaFoldDB" id="A0A398BFF0"/>
<dbReference type="InterPro" id="IPR014776">
    <property type="entry name" value="4pyrrole_Mease_sub2"/>
</dbReference>
<dbReference type="EC" id="2.1.1.107" evidence="2"/>
<dbReference type="InterPro" id="IPR035996">
    <property type="entry name" value="4pyrrol_Methylase_sf"/>
</dbReference>
<keyword evidence="12" id="KW-1185">Reference proteome</keyword>
<dbReference type="OrthoDB" id="9815856at2"/>
<dbReference type="Gene3D" id="3.40.1010.10">
    <property type="entry name" value="Cobalt-precorrin-4 Transmethylase, Domain 1"/>
    <property type="match status" value="1"/>
</dbReference>
<dbReference type="Gene3D" id="3.30.950.10">
    <property type="entry name" value="Methyltransferase, Cobalt-precorrin-4 Transmethylase, Domain 2"/>
    <property type="match status" value="1"/>
</dbReference>